<dbReference type="STRING" id="5514.A0A395S8C4"/>
<dbReference type="Pfam" id="PF06985">
    <property type="entry name" value="HET"/>
    <property type="match status" value="1"/>
</dbReference>
<sequence>MSEESSFDKEFERSMRASISRYSEEYRSYCNRSHPRSGPESVGPHIDYRGLMSWPRLCGVMTDDEVVDTIRTDPSWQFKPRGCRLRISLIEQETDDDDDDIDVEDDDLPTWEDRTVDSKNRKRADLTSVDPCVCLDDNGVGITFMLSLGLLIKKRSNGHVMQVVLEENATRTRVQIPPTWHQSSFITLAKVFSLIALALERIEFLAIHQEMEEALEEARSNIQKELLISVAAITNDTDSEVTAPVLPFLPLDQLCGHGQRLTLEHLQRIVSRTVPYYAVAPRDKFHQASCGCLFPGGLAEIGKGLVVPETKIIPQRFYDAHRSNKPNLKDKIVTIPNDKPVDSYVALSYPWVSYSSEDLERIIATVHGVLKKRYFWVDRWCIDQESNEDKEREVPKMKDYYSNAECTLILPGITLPTELAQSKTNGTKVQLFKSKLAQQVKELWKDCQWTRRCWTLQETVMSKHCIFWTGHEESPLIHCSQLIGILHSSPFDNHYINALPYVPVDIGHIGDTTLVGRSLSIRESTAESIYQRSIVRCAGHGTTLDANAYLRPLAVLVDKIRGREATIELDEYYGLFSMASDELPAVDYKIDTLQLLERMVNIGALGANLLLTNTRQDCGNRGSWVPQRCNQREHSMMGLVVNAAQPTISDGVMMVNAYPVTVMTEVDSDDHFAASTQMSTMYAQPVGNSAYEVVISGTIRRKLKKASNYLLLQPSDWGHSDSTSGMLFLATEEERPGDHRVKDATIMDNMTTKQYLQNGHLQKGQTFRLV</sequence>
<gene>
    <name evidence="2" type="ORF">FSPOR_5136</name>
</gene>
<dbReference type="PANTHER" id="PTHR24148:SF64">
    <property type="entry name" value="HETEROKARYON INCOMPATIBILITY DOMAIN-CONTAINING PROTEIN"/>
    <property type="match status" value="1"/>
</dbReference>
<reference evidence="2 3" key="1">
    <citation type="journal article" date="2018" name="PLoS Pathog.">
        <title>Evolution of structural diversity of trichothecenes, a family of toxins produced by plant pathogenic and entomopathogenic fungi.</title>
        <authorList>
            <person name="Proctor R.H."/>
            <person name="McCormick S.P."/>
            <person name="Kim H.S."/>
            <person name="Cardoza R.E."/>
            <person name="Stanley A.M."/>
            <person name="Lindo L."/>
            <person name="Kelly A."/>
            <person name="Brown D.W."/>
            <person name="Lee T."/>
            <person name="Vaughan M.M."/>
            <person name="Alexander N.J."/>
            <person name="Busman M."/>
            <person name="Gutierrez S."/>
        </authorList>
    </citation>
    <scope>NUCLEOTIDE SEQUENCE [LARGE SCALE GENOMIC DNA]</scope>
    <source>
        <strain evidence="2 3">NRRL 3299</strain>
    </source>
</reference>
<dbReference type="InterPro" id="IPR010730">
    <property type="entry name" value="HET"/>
</dbReference>
<evidence type="ECO:0000313" key="2">
    <source>
        <dbReference type="EMBL" id="RGP68666.1"/>
    </source>
</evidence>
<keyword evidence="3" id="KW-1185">Reference proteome</keyword>
<dbReference type="Proteomes" id="UP000266152">
    <property type="component" value="Unassembled WGS sequence"/>
</dbReference>
<evidence type="ECO:0000259" key="1">
    <source>
        <dbReference type="Pfam" id="PF06985"/>
    </source>
</evidence>
<feature type="domain" description="Heterokaryon incompatibility" evidence="1">
    <location>
        <begin position="357"/>
        <end position="458"/>
    </location>
</feature>
<dbReference type="AlphaFoldDB" id="A0A395S8C4"/>
<dbReference type="PANTHER" id="PTHR24148">
    <property type="entry name" value="ANKYRIN REPEAT DOMAIN-CONTAINING PROTEIN 39 HOMOLOG-RELATED"/>
    <property type="match status" value="1"/>
</dbReference>
<dbReference type="EMBL" id="PXOF01000067">
    <property type="protein sequence ID" value="RGP68666.1"/>
    <property type="molecule type" value="Genomic_DNA"/>
</dbReference>
<comment type="caution">
    <text evidence="2">The sequence shown here is derived from an EMBL/GenBank/DDBJ whole genome shotgun (WGS) entry which is preliminary data.</text>
</comment>
<accession>A0A395S8C4</accession>
<organism evidence="2 3">
    <name type="scientific">Fusarium sporotrichioides</name>
    <dbReference type="NCBI Taxonomy" id="5514"/>
    <lineage>
        <taxon>Eukaryota</taxon>
        <taxon>Fungi</taxon>
        <taxon>Dikarya</taxon>
        <taxon>Ascomycota</taxon>
        <taxon>Pezizomycotina</taxon>
        <taxon>Sordariomycetes</taxon>
        <taxon>Hypocreomycetidae</taxon>
        <taxon>Hypocreales</taxon>
        <taxon>Nectriaceae</taxon>
        <taxon>Fusarium</taxon>
    </lineage>
</organism>
<evidence type="ECO:0000313" key="3">
    <source>
        <dbReference type="Proteomes" id="UP000266152"/>
    </source>
</evidence>
<protein>
    <submittedName>
        <fullName evidence="2">Het domain</fullName>
    </submittedName>
</protein>
<proteinExistence type="predicted"/>
<name>A0A395S8C4_FUSSP</name>
<dbReference type="InterPro" id="IPR052895">
    <property type="entry name" value="HetReg/Transcr_Mod"/>
</dbReference>